<keyword evidence="3" id="KW-0813">Transport</keyword>
<feature type="signal peptide" evidence="5">
    <location>
        <begin position="1"/>
        <end position="26"/>
    </location>
</feature>
<dbReference type="RefSeq" id="WP_191819622.1">
    <property type="nucleotide sequence ID" value="NZ_JACYFT010000002.1"/>
</dbReference>
<evidence type="ECO:0000256" key="1">
    <source>
        <dbReference type="ARBA" id="ARBA00004196"/>
    </source>
</evidence>
<evidence type="ECO:0000313" key="7">
    <source>
        <dbReference type="EMBL" id="MBD8051165.1"/>
    </source>
</evidence>
<keyword evidence="4 5" id="KW-0732">Signal</keyword>
<dbReference type="PIRSF" id="PIRSF002741">
    <property type="entry name" value="MppA"/>
    <property type="match status" value="1"/>
</dbReference>
<dbReference type="FunFam" id="3.10.105.10:FF:000001">
    <property type="entry name" value="Oligopeptide ABC transporter, oligopeptide-binding protein"/>
    <property type="match status" value="1"/>
</dbReference>
<dbReference type="InterPro" id="IPR000914">
    <property type="entry name" value="SBP_5_dom"/>
</dbReference>
<protein>
    <submittedName>
        <fullName evidence="7">Peptide ABC transporter substrate-binding protein</fullName>
    </submittedName>
</protein>
<dbReference type="Gene3D" id="3.40.190.10">
    <property type="entry name" value="Periplasmic binding protein-like II"/>
    <property type="match status" value="1"/>
</dbReference>
<evidence type="ECO:0000256" key="5">
    <source>
        <dbReference type="SAM" id="SignalP"/>
    </source>
</evidence>
<feature type="domain" description="Solute-binding protein family 5" evidence="6">
    <location>
        <begin position="81"/>
        <end position="454"/>
    </location>
</feature>
<dbReference type="InterPro" id="IPR039424">
    <property type="entry name" value="SBP_5"/>
</dbReference>
<dbReference type="SUPFAM" id="SSF53850">
    <property type="entry name" value="Periplasmic binding protein-like II"/>
    <property type="match status" value="1"/>
</dbReference>
<comment type="subcellular location">
    <subcellularLocation>
        <location evidence="1">Cell envelope</location>
    </subcellularLocation>
</comment>
<dbReference type="GO" id="GO:1904680">
    <property type="term" value="F:peptide transmembrane transporter activity"/>
    <property type="evidence" value="ECO:0007669"/>
    <property type="project" value="TreeGrafter"/>
</dbReference>
<evidence type="ECO:0000256" key="4">
    <source>
        <dbReference type="ARBA" id="ARBA00022729"/>
    </source>
</evidence>
<gene>
    <name evidence="7" type="ORF">IC609_11450</name>
</gene>
<sequence>MQKIPQTFLAVSLSGLLALAALTSWAATVPTGVQLHAEQTLTRNNGSEPETLDPSLIESVGAANLARDLFEGLTASNANGKIVPGVAEKWRQVDPTTWTFQLRPQAKWQNGEPVTAQDFVYSFRRLVDPKTGSKYARTFGDFLLNGKEVALGQKPPQELGVRAIDKATLEIKTSHPVKFLPELVSNPNLSPLHAKSIEKLGREWTKPGNLMGNGAYTLKSWQVNSKIVLEKNPSYWDADQVVINRVTYLPVEDGHVDVKLFESGQNDWVYMLPPGTYESYLKKYPKDTRNTPLLALRYYDFQTQSPFFKDVRVRQALSMVLDREILAQKVTADGQSPAYGLIVKGVDGADPIAYEWANWPMAKKVETAKALLAQAGVQPGAKFTFSYNTSEYHKKMAIFAASEWKSKLGLTVELEAMEFKVLIKKRHDGQYEMARDGWNSDYNDATSFIALVKCDSDQNHSRHCNKDAEVLIQKGLKENDQAKRKAALNEAIRLIMNDYPIIPLLQYSLPRLVKSYVGGYSTENQMDRFRTQDLYIIKH</sequence>
<name>A0A927FGT5_9BURK</name>
<comment type="caution">
    <text evidence="7">The sequence shown here is derived from an EMBL/GenBank/DDBJ whole genome shotgun (WGS) entry which is preliminary data.</text>
</comment>
<comment type="similarity">
    <text evidence="2">Belongs to the bacterial solute-binding protein 5 family.</text>
</comment>
<dbReference type="Pfam" id="PF00496">
    <property type="entry name" value="SBP_bac_5"/>
    <property type="match status" value="1"/>
</dbReference>
<dbReference type="Gene3D" id="3.10.105.10">
    <property type="entry name" value="Dipeptide-binding Protein, Domain 3"/>
    <property type="match status" value="1"/>
</dbReference>
<dbReference type="Proteomes" id="UP000647424">
    <property type="component" value="Unassembled WGS sequence"/>
</dbReference>
<dbReference type="AlphaFoldDB" id="A0A927FGT5"/>
<dbReference type="InterPro" id="IPR030678">
    <property type="entry name" value="Peptide/Ni-bd"/>
</dbReference>
<dbReference type="PANTHER" id="PTHR30290:SF10">
    <property type="entry name" value="PERIPLASMIC OLIGOPEPTIDE-BINDING PROTEIN-RELATED"/>
    <property type="match status" value="1"/>
</dbReference>
<feature type="chain" id="PRO_5036989871" evidence="5">
    <location>
        <begin position="27"/>
        <end position="539"/>
    </location>
</feature>
<dbReference type="CDD" id="cd08504">
    <property type="entry name" value="PBP2_OppA"/>
    <property type="match status" value="1"/>
</dbReference>
<dbReference type="Gene3D" id="3.90.76.10">
    <property type="entry name" value="Dipeptide-binding Protein, Domain 1"/>
    <property type="match status" value="1"/>
</dbReference>
<evidence type="ECO:0000259" key="6">
    <source>
        <dbReference type="Pfam" id="PF00496"/>
    </source>
</evidence>
<dbReference type="EMBL" id="JACYFT010000002">
    <property type="protein sequence ID" value="MBD8051165.1"/>
    <property type="molecule type" value="Genomic_DNA"/>
</dbReference>
<dbReference type="GO" id="GO:0030288">
    <property type="term" value="C:outer membrane-bounded periplasmic space"/>
    <property type="evidence" value="ECO:0007669"/>
    <property type="project" value="TreeGrafter"/>
</dbReference>
<dbReference type="PANTHER" id="PTHR30290">
    <property type="entry name" value="PERIPLASMIC BINDING COMPONENT OF ABC TRANSPORTER"/>
    <property type="match status" value="1"/>
</dbReference>
<reference evidence="7" key="1">
    <citation type="submission" date="2020-09" db="EMBL/GenBank/DDBJ databases">
        <title>Genome seq and assembly of Limnohabitants sp.</title>
        <authorList>
            <person name="Chhetri G."/>
        </authorList>
    </citation>
    <scope>NUCLEOTIDE SEQUENCE</scope>
    <source>
        <strain evidence="7">JUR4</strain>
    </source>
</reference>
<keyword evidence="8" id="KW-1185">Reference proteome</keyword>
<dbReference type="FunFam" id="3.90.76.10:FF:000001">
    <property type="entry name" value="Oligopeptide ABC transporter substrate-binding protein"/>
    <property type="match status" value="1"/>
</dbReference>
<proteinExistence type="inferred from homology"/>
<dbReference type="GO" id="GO:0043190">
    <property type="term" value="C:ATP-binding cassette (ABC) transporter complex"/>
    <property type="evidence" value="ECO:0007669"/>
    <property type="project" value="InterPro"/>
</dbReference>
<evidence type="ECO:0000256" key="3">
    <source>
        <dbReference type="ARBA" id="ARBA00022448"/>
    </source>
</evidence>
<dbReference type="GO" id="GO:0015833">
    <property type="term" value="P:peptide transport"/>
    <property type="evidence" value="ECO:0007669"/>
    <property type="project" value="TreeGrafter"/>
</dbReference>
<accession>A0A927FGT5</accession>
<evidence type="ECO:0000256" key="2">
    <source>
        <dbReference type="ARBA" id="ARBA00005695"/>
    </source>
</evidence>
<organism evidence="7 8">
    <name type="scientific">Limnohabitans radicicola</name>
    <dbReference type="NCBI Taxonomy" id="2771427"/>
    <lineage>
        <taxon>Bacteria</taxon>
        <taxon>Pseudomonadati</taxon>
        <taxon>Pseudomonadota</taxon>
        <taxon>Betaproteobacteria</taxon>
        <taxon>Burkholderiales</taxon>
        <taxon>Comamonadaceae</taxon>
        <taxon>Limnohabitans</taxon>
    </lineage>
</organism>
<evidence type="ECO:0000313" key="8">
    <source>
        <dbReference type="Proteomes" id="UP000647424"/>
    </source>
</evidence>